<accession>A0A1I5AWP3</accession>
<dbReference type="RefSeq" id="WP_090710342.1">
    <property type="nucleotide sequence ID" value="NZ_FOVM01000004.1"/>
</dbReference>
<organism evidence="1 2">
    <name type="scientific">Mycetocola miduiensis</name>
    <dbReference type="NCBI Taxonomy" id="995034"/>
    <lineage>
        <taxon>Bacteria</taxon>
        <taxon>Bacillati</taxon>
        <taxon>Actinomycetota</taxon>
        <taxon>Actinomycetes</taxon>
        <taxon>Micrococcales</taxon>
        <taxon>Microbacteriaceae</taxon>
        <taxon>Mycetocola</taxon>
    </lineage>
</organism>
<evidence type="ECO:0000313" key="2">
    <source>
        <dbReference type="Proteomes" id="UP000198867"/>
    </source>
</evidence>
<name>A0A1I5AWP3_9MICO</name>
<proteinExistence type="predicted"/>
<dbReference type="AlphaFoldDB" id="A0A1I5AWP3"/>
<dbReference type="STRING" id="995034.SAMN05216219_1582"/>
<reference evidence="2" key="1">
    <citation type="submission" date="2016-10" db="EMBL/GenBank/DDBJ databases">
        <authorList>
            <person name="Varghese N."/>
            <person name="Submissions S."/>
        </authorList>
    </citation>
    <scope>NUCLEOTIDE SEQUENCE [LARGE SCALE GENOMIC DNA]</scope>
    <source>
        <strain evidence="2">CGMCC 1.11101</strain>
    </source>
</reference>
<dbReference type="Proteomes" id="UP000198867">
    <property type="component" value="Unassembled WGS sequence"/>
</dbReference>
<dbReference type="OrthoDB" id="5117887at2"/>
<keyword evidence="2" id="KW-1185">Reference proteome</keyword>
<sequence>MTVEMKPNPATGEIANLAADDLVTYQPMHPLDIEQAIRAIGERLEASIPALKELWEKRYAAERALIKAKAETMLRSKYDTVAEKRAEAELATLELRREFDAAKEILHAAEELQKALQARMFGFQNINRVQASLYNMGGGPR</sequence>
<protein>
    <submittedName>
        <fullName evidence="1">Uncharacterized protein</fullName>
    </submittedName>
</protein>
<evidence type="ECO:0000313" key="1">
    <source>
        <dbReference type="EMBL" id="SFN66801.1"/>
    </source>
</evidence>
<gene>
    <name evidence="1" type="ORF">SAMN05216219_1582</name>
</gene>
<dbReference type="EMBL" id="FOVM01000004">
    <property type="protein sequence ID" value="SFN66801.1"/>
    <property type="molecule type" value="Genomic_DNA"/>
</dbReference>